<gene>
    <name evidence="2" type="ORF">HVW43_11380</name>
</gene>
<dbReference type="EMBL" id="CP057906">
    <property type="protein sequence ID" value="QMO40872.1"/>
    <property type="molecule type" value="Genomic_DNA"/>
</dbReference>
<name>A0A7L7EAC7_ECOLX</name>
<reference evidence="2 3" key="1">
    <citation type="submission" date="2020-06" db="EMBL/GenBank/DDBJ databases">
        <title>REHAB project genomes.</title>
        <authorList>
            <person name="Shaw L.P."/>
        </authorList>
    </citation>
    <scope>NUCLEOTIDE SEQUENCE [LARGE SCALE GENOMIC DNA]</scope>
    <source>
        <strain evidence="2 3">RHB10-C12</strain>
    </source>
</reference>
<sequence>MIKELHDIYVPQPEEELTSTTHLLENILSHQASKSLEHVSDIPVLIVGRIVSVKDSGEILIQCPHEDKPVEALGLGTVTTEYNGRLCTVQFLSGNYSHPVVTGILPENLTERYQSETKQCTEDERNTERVVLTAKQELVLQCGESKIILSADGLLQIRALYIDSQAQATHRLKGGSVQVN</sequence>
<evidence type="ECO:0000313" key="3">
    <source>
        <dbReference type="Proteomes" id="UP000514754"/>
    </source>
</evidence>
<proteinExistence type="predicted"/>
<dbReference type="RefSeq" id="WP_000588836.1">
    <property type="nucleotide sequence ID" value="NZ_CAJSGL010000009.1"/>
</dbReference>
<evidence type="ECO:0000259" key="1">
    <source>
        <dbReference type="Pfam" id="PF20093"/>
    </source>
</evidence>
<feature type="domain" description="DUF6484" evidence="1">
    <location>
        <begin position="47"/>
        <end position="105"/>
    </location>
</feature>
<evidence type="ECO:0000313" key="2">
    <source>
        <dbReference type="EMBL" id="QMO40872.1"/>
    </source>
</evidence>
<dbReference type="Pfam" id="PF20093">
    <property type="entry name" value="DUF6484"/>
    <property type="match status" value="1"/>
</dbReference>
<accession>A0A7L7EAC7</accession>
<organism evidence="2 3">
    <name type="scientific">Escherichia coli</name>
    <dbReference type="NCBI Taxonomy" id="562"/>
    <lineage>
        <taxon>Bacteria</taxon>
        <taxon>Pseudomonadati</taxon>
        <taxon>Pseudomonadota</taxon>
        <taxon>Gammaproteobacteria</taxon>
        <taxon>Enterobacterales</taxon>
        <taxon>Enterobacteriaceae</taxon>
        <taxon>Escherichia</taxon>
    </lineage>
</organism>
<dbReference type="InterPro" id="IPR045506">
    <property type="entry name" value="DUF6484"/>
</dbReference>
<dbReference type="Proteomes" id="UP000514754">
    <property type="component" value="Chromosome"/>
</dbReference>
<protein>
    <recommendedName>
        <fullName evidence="1">DUF6484 domain-containing protein</fullName>
    </recommendedName>
</protein>
<dbReference type="AlphaFoldDB" id="A0A7L7EAC7"/>